<dbReference type="SUPFAM" id="SSF57959">
    <property type="entry name" value="Leucine zipper domain"/>
    <property type="match status" value="1"/>
</dbReference>
<dbReference type="CDD" id="cd12193">
    <property type="entry name" value="bZIP_GCN4"/>
    <property type="match status" value="1"/>
</dbReference>
<dbReference type="Gene3D" id="3.30.160.60">
    <property type="entry name" value="Classic Zinc Finger"/>
    <property type="match status" value="1"/>
</dbReference>
<keyword evidence="1" id="KW-0175">Coiled coil</keyword>
<feature type="compositionally biased region" description="Polar residues" evidence="2">
    <location>
        <begin position="38"/>
        <end position="52"/>
    </location>
</feature>
<dbReference type="RefSeq" id="XP_033690681.1">
    <property type="nucleotide sequence ID" value="XM_033835033.1"/>
</dbReference>
<dbReference type="Proteomes" id="UP000800094">
    <property type="component" value="Unassembled WGS sequence"/>
</dbReference>
<evidence type="ECO:0000256" key="1">
    <source>
        <dbReference type="SAM" id="Coils"/>
    </source>
</evidence>
<protein>
    <submittedName>
        <fullName evidence="3">Uncharacterized protein</fullName>
    </submittedName>
</protein>
<feature type="compositionally biased region" description="Polar residues" evidence="2">
    <location>
        <begin position="312"/>
        <end position="321"/>
    </location>
</feature>
<dbReference type="EMBL" id="ML987189">
    <property type="protein sequence ID" value="KAF2255677.1"/>
    <property type="molecule type" value="Genomic_DNA"/>
</dbReference>
<dbReference type="GeneID" id="54588363"/>
<dbReference type="OrthoDB" id="5419235at2759"/>
<gene>
    <name evidence="3" type="ORF">BU26DRAFT_598542</name>
</gene>
<reference evidence="3" key="1">
    <citation type="journal article" date="2020" name="Stud. Mycol.">
        <title>101 Dothideomycetes genomes: a test case for predicting lifestyles and emergence of pathogens.</title>
        <authorList>
            <person name="Haridas S."/>
            <person name="Albert R."/>
            <person name="Binder M."/>
            <person name="Bloem J."/>
            <person name="Labutti K."/>
            <person name="Salamov A."/>
            <person name="Andreopoulos B."/>
            <person name="Baker S."/>
            <person name="Barry K."/>
            <person name="Bills G."/>
            <person name="Bluhm B."/>
            <person name="Cannon C."/>
            <person name="Castanera R."/>
            <person name="Culley D."/>
            <person name="Daum C."/>
            <person name="Ezra D."/>
            <person name="Gonzalez J."/>
            <person name="Henrissat B."/>
            <person name="Kuo A."/>
            <person name="Liang C."/>
            <person name="Lipzen A."/>
            <person name="Lutzoni F."/>
            <person name="Magnuson J."/>
            <person name="Mondo S."/>
            <person name="Nolan M."/>
            <person name="Ohm R."/>
            <person name="Pangilinan J."/>
            <person name="Park H.-J."/>
            <person name="Ramirez L."/>
            <person name="Alfaro M."/>
            <person name="Sun H."/>
            <person name="Tritt A."/>
            <person name="Yoshinaga Y."/>
            <person name="Zwiers L.-H."/>
            <person name="Turgeon B."/>
            <person name="Goodwin S."/>
            <person name="Spatafora J."/>
            <person name="Crous P."/>
            <person name="Grigoriev I."/>
        </authorList>
    </citation>
    <scope>NUCLEOTIDE SEQUENCE</scope>
    <source>
        <strain evidence="3">CBS 122368</strain>
    </source>
</reference>
<evidence type="ECO:0000256" key="2">
    <source>
        <dbReference type="SAM" id="MobiDB-lite"/>
    </source>
</evidence>
<dbReference type="AlphaFoldDB" id="A0A6A6J034"/>
<dbReference type="InterPro" id="IPR046347">
    <property type="entry name" value="bZIP_sf"/>
</dbReference>
<proteinExistence type="predicted"/>
<feature type="region of interest" description="Disordered" evidence="2">
    <location>
        <begin position="1"/>
        <end position="131"/>
    </location>
</feature>
<feature type="coiled-coil region" evidence="1">
    <location>
        <begin position="358"/>
        <end position="385"/>
    </location>
</feature>
<keyword evidence="4" id="KW-1185">Reference proteome</keyword>
<feature type="compositionally biased region" description="Low complexity" evidence="2">
    <location>
        <begin position="286"/>
        <end position="303"/>
    </location>
</feature>
<evidence type="ECO:0000313" key="3">
    <source>
        <dbReference type="EMBL" id="KAF2255677.1"/>
    </source>
</evidence>
<accession>A0A6A6J034</accession>
<dbReference type="GO" id="GO:0003700">
    <property type="term" value="F:DNA-binding transcription factor activity"/>
    <property type="evidence" value="ECO:0007669"/>
    <property type="project" value="InterPro"/>
</dbReference>
<name>A0A6A6J034_9PLEO</name>
<organism evidence="3 4">
    <name type="scientific">Trematosphaeria pertusa</name>
    <dbReference type="NCBI Taxonomy" id="390896"/>
    <lineage>
        <taxon>Eukaryota</taxon>
        <taxon>Fungi</taxon>
        <taxon>Dikarya</taxon>
        <taxon>Ascomycota</taxon>
        <taxon>Pezizomycotina</taxon>
        <taxon>Dothideomycetes</taxon>
        <taxon>Pleosporomycetidae</taxon>
        <taxon>Pleosporales</taxon>
        <taxon>Massarineae</taxon>
        <taxon>Trematosphaeriaceae</taxon>
        <taxon>Trematosphaeria</taxon>
    </lineage>
</organism>
<feature type="compositionally biased region" description="Basic and acidic residues" evidence="2">
    <location>
        <begin position="1"/>
        <end position="10"/>
    </location>
</feature>
<evidence type="ECO:0000313" key="4">
    <source>
        <dbReference type="Proteomes" id="UP000800094"/>
    </source>
</evidence>
<sequence length="394" mass="42682">MGDDQGDYKATETSLVEPLNYSLASRSSSSPATIPTFDFTSFTTASHQSTWLPSPAPPASRQPLHTSHTEFAPPQTDFVLYDQPGQVPHRPQRAPSAPQPGHPFNAGQHFYANSAPSSTSAFPQPQLQQRPPVPLFSSSSNNVPQNNVAAMADLNSNNSFDSGASLLHGFSSEMSPWEGQVTAFTSINPSVSSGSTRTVSPKDLYLDPQQSAPASTAFTNLTSPDIGDSPYTYDLNDSFDNSPMFQGEPVMPSEHWYPLFPEEESKSAALDLPPVAPVAPALERTVSTNTNKSSASSSNSPVVLPHRRKSSVTDSPATNAGITKARRRKGPLPQIVVDSTDKVAAKRARNTLAARDSRQRKLDHVMNLEKRNAELELEVERWRSIAYAQGYSES</sequence>
<feature type="region of interest" description="Disordered" evidence="2">
    <location>
        <begin position="286"/>
        <end position="327"/>
    </location>
</feature>